<accession>A0ABV7AMM6</accession>
<organism evidence="1 2">
    <name type="scientific">Acidimangrovimonas pyrenivorans</name>
    <dbReference type="NCBI Taxonomy" id="2030798"/>
    <lineage>
        <taxon>Bacteria</taxon>
        <taxon>Pseudomonadati</taxon>
        <taxon>Pseudomonadota</taxon>
        <taxon>Alphaproteobacteria</taxon>
        <taxon>Rhodobacterales</taxon>
        <taxon>Paracoccaceae</taxon>
        <taxon>Acidimangrovimonas</taxon>
    </lineage>
</organism>
<sequence length="324" mass="36397">MPKTGSTAIQAALRRYRDPRIAYARLGPANHSEPLCTIYAKAPDRFFQHRQKGRSAQQVARLQSRYRARLEAAFRDDRDLILSGEMLCDHLTPAEIKAMLAELRRHYDAVRVIAYIRPFRALVPSMLQQRIRVGQARFELPAPGYRKRFQPWLRQAGADNLEFRLFDRAALAEGDIVADFATRLGLDRSRISARDRNEGLSLEALGILFHHNVTEGVRLTDPARLQARQVLLRQLRGFGTGKVGLDAALMAPHVAAHQADIDWIERVAGFAVSGPAPAVETPIRSQEHLLEIGRAALPGLRQSAPLNRLRAAAWRLGARAMTRF</sequence>
<gene>
    <name evidence="1" type="ORF">ACFOES_20550</name>
</gene>
<protein>
    <recommendedName>
        <fullName evidence="3">Sulfotransferase family protein</fullName>
    </recommendedName>
</protein>
<evidence type="ECO:0008006" key="3">
    <source>
        <dbReference type="Google" id="ProtNLM"/>
    </source>
</evidence>
<proteinExistence type="predicted"/>
<dbReference type="Gene3D" id="3.40.50.300">
    <property type="entry name" value="P-loop containing nucleotide triphosphate hydrolases"/>
    <property type="match status" value="1"/>
</dbReference>
<dbReference type="Proteomes" id="UP001595443">
    <property type="component" value="Unassembled WGS sequence"/>
</dbReference>
<dbReference type="InterPro" id="IPR027417">
    <property type="entry name" value="P-loop_NTPase"/>
</dbReference>
<keyword evidence="2" id="KW-1185">Reference proteome</keyword>
<evidence type="ECO:0000313" key="1">
    <source>
        <dbReference type="EMBL" id="MFC2970494.1"/>
    </source>
</evidence>
<comment type="caution">
    <text evidence="1">The sequence shown here is derived from an EMBL/GenBank/DDBJ whole genome shotgun (WGS) entry which is preliminary data.</text>
</comment>
<dbReference type="EMBL" id="JBHRSK010000025">
    <property type="protein sequence ID" value="MFC2970494.1"/>
    <property type="molecule type" value="Genomic_DNA"/>
</dbReference>
<dbReference type="SUPFAM" id="SSF52540">
    <property type="entry name" value="P-loop containing nucleoside triphosphate hydrolases"/>
    <property type="match status" value="1"/>
</dbReference>
<reference evidence="2" key="1">
    <citation type="journal article" date="2019" name="Int. J. Syst. Evol. Microbiol.">
        <title>The Global Catalogue of Microorganisms (GCM) 10K type strain sequencing project: providing services to taxonomists for standard genome sequencing and annotation.</title>
        <authorList>
            <consortium name="The Broad Institute Genomics Platform"/>
            <consortium name="The Broad Institute Genome Sequencing Center for Infectious Disease"/>
            <person name="Wu L."/>
            <person name="Ma J."/>
        </authorList>
    </citation>
    <scope>NUCLEOTIDE SEQUENCE [LARGE SCALE GENOMIC DNA]</scope>
    <source>
        <strain evidence="2">KCTC 62192</strain>
    </source>
</reference>
<name>A0ABV7AMM6_9RHOB</name>
<evidence type="ECO:0000313" key="2">
    <source>
        <dbReference type="Proteomes" id="UP001595443"/>
    </source>
</evidence>